<reference evidence="4 5" key="1">
    <citation type="submission" date="2024-09" db="EMBL/GenBank/DDBJ databases">
        <title>Itraconazole resistance in Madurella fahalii resulting from another homologue of gene encoding cytochrome P450 14-alpha sterol demethylase (CYP51).</title>
        <authorList>
            <person name="Yoshioka I."/>
            <person name="Fahal A.H."/>
            <person name="Kaneko S."/>
            <person name="Yaguchi T."/>
        </authorList>
    </citation>
    <scope>NUCLEOTIDE SEQUENCE [LARGE SCALE GENOMIC DNA]</scope>
    <source>
        <strain evidence="4 5">IFM 68171</strain>
    </source>
</reference>
<feature type="domain" description="Serine-threonine/tyrosine-protein kinase catalytic" evidence="2">
    <location>
        <begin position="427"/>
        <end position="557"/>
    </location>
</feature>
<gene>
    <name evidence="4" type="ORF">MFIFM68171_05682</name>
</gene>
<dbReference type="InterPro" id="IPR001245">
    <property type="entry name" value="Ser-Thr/Tyr_kinase_cat_dom"/>
</dbReference>
<dbReference type="GeneID" id="98176425"/>
<dbReference type="PANTHER" id="PTHR37542:SF3">
    <property type="entry name" value="PRION-INHIBITION AND PROPAGATION HELO DOMAIN-CONTAINING PROTEIN"/>
    <property type="match status" value="1"/>
</dbReference>
<organism evidence="4 5">
    <name type="scientific">Madurella fahalii</name>
    <dbReference type="NCBI Taxonomy" id="1157608"/>
    <lineage>
        <taxon>Eukaryota</taxon>
        <taxon>Fungi</taxon>
        <taxon>Dikarya</taxon>
        <taxon>Ascomycota</taxon>
        <taxon>Pezizomycotina</taxon>
        <taxon>Sordariomycetes</taxon>
        <taxon>Sordariomycetidae</taxon>
        <taxon>Sordariales</taxon>
        <taxon>Sordariales incertae sedis</taxon>
        <taxon>Madurella</taxon>
    </lineage>
</organism>
<feature type="region of interest" description="Disordered" evidence="1">
    <location>
        <begin position="602"/>
        <end position="628"/>
    </location>
</feature>
<evidence type="ECO:0000313" key="5">
    <source>
        <dbReference type="Proteomes" id="UP001628179"/>
    </source>
</evidence>
<feature type="compositionally biased region" description="Acidic residues" evidence="1">
    <location>
        <begin position="609"/>
        <end position="620"/>
    </location>
</feature>
<evidence type="ECO:0008006" key="6">
    <source>
        <dbReference type="Google" id="ProtNLM"/>
    </source>
</evidence>
<accession>A0ABQ0GCH6</accession>
<dbReference type="Gene3D" id="1.10.510.10">
    <property type="entry name" value="Transferase(Phosphotransferase) domain 1"/>
    <property type="match status" value="1"/>
</dbReference>
<evidence type="ECO:0000259" key="3">
    <source>
        <dbReference type="Pfam" id="PF14479"/>
    </source>
</evidence>
<name>A0ABQ0GCH6_9PEZI</name>
<dbReference type="InterPro" id="IPR029498">
    <property type="entry name" value="HeLo_dom"/>
</dbReference>
<dbReference type="InterPro" id="IPR011009">
    <property type="entry name" value="Kinase-like_dom_sf"/>
</dbReference>
<dbReference type="Pfam" id="PF07714">
    <property type="entry name" value="PK_Tyr_Ser-Thr"/>
    <property type="match status" value="1"/>
</dbReference>
<dbReference type="EMBL" id="BAAFSV010000003">
    <property type="protein sequence ID" value="GAB1315472.1"/>
    <property type="molecule type" value="Genomic_DNA"/>
</dbReference>
<dbReference type="Gene3D" id="1.20.120.1020">
    <property type="entry name" value="Prion-inhibition and propagation, HeLo domain"/>
    <property type="match status" value="1"/>
</dbReference>
<dbReference type="InterPro" id="IPR038305">
    <property type="entry name" value="HeLo_sf"/>
</dbReference>
<dbReference type="PANTHER" id="PTHR37542">
    <property type="entry name" value="HELO DOMAIN-CONTAINING PROTEIN-RELATED"/>
    <property type="match status" value="1"/>
</dbReference>
<dbReference type="Proteomes" id="UP001628179">
    <property type="component" value="Unassembled WGS sequence"/>
</dbReference>
<proteinExistence type="predicted"/>
<feature type="domain" description="Prion-inhibition and propagation HeLo" evidence="3">
    <location>
        <begin position="5"/>
        <end position="240"/>
    </location>
</feature>
<dbReference type="RefSeq" id="XP_070917203.1">
    <property type="nucleotide sequence ID" value="XM_071061102.1"/>
</dbReference>
<dbReference type="SUPFAM" id="SSF56112">
    <property type="entry name" value="Protein kinase-like (PK-like)"/>
    <property type="match status" value="1"/>
</dbReference>
<evidence type="ECO:0000256" key="1">
    <source>
        <dbReference type="SAM" id="MobiDB-lite"/>
    </source>
</evidence>
<evidence type="ECO:0000313" key="4">
    <source>
        <dbReference type="EMBL" id="GAB1315472.1"/>
    </source>
</evidence>
<comment type="caution">
    <text evidence="4">The sequence shown here is derived from an EMBL/GenBank/DDBJ whole genome shotgun (WGS) entry which is preliminary data.</text>
</comment>
<dbReference type="Pfam" id="PF14479">
    <property type="entry name" value="HeLo"/>
    <property type="match status" value="1"/>
</dbReference>
<sequence length="652" mass="71858">MDTFGSVGTATSLLVQAFHLFRHVSSARHFADSAGTLAALIAVEYFRFETWLQQSGLLVTDAISREFVVSESSLRRAILLAAEMQSLNYEPIERHVLTVISQAYQCLQILQKLREKYALHDEIGPVDRLGALNSLTLRTNSEIPAANPLFLNSKVAAEVSKDINLRQRRARTVSFFRRVNFTWSLRDNTNDRDKVMAHIQTLKSCNDALRECLPPPQRQAADKLVNLKALALSASPSDLKGIGGAASTMHDQLHDQIYQAMMVKARRVDESSQRVTDTELKQIELNSAMFASGGHDAQMSPGISKRVLAHPVAVGSSTASQLPSVILEWVTFNPSLTEDDLGALKERIALLCTLLHSAGHPYFPALPLCTGFFQQTRTSFALAYQAPPFAVPSQPPRSLYSLLPRNKYSVPGEKPTTAAAGSFLPSLEQRYALAAALADGVLSLVSVDWMHKAITSRNVVLYQAEGSGHLDFSSPQLLGFGLARPDRSGERTIDLREGGPSPWRFWQHPELRAASVGEEHHRRFERRFDVFSLGVVLFEIGVWQDAHYYGSSASGAADEPGEFRRRLLHVCAREMAHRMGEAYKAAVMACLDGDEMWMASVGDGRGGDDDIDDDDNMETGEDGRHGDGNQMSLAAGFDLHVYSVLRGCCKQS</sequence>
<protein>
    <recommendedName>
        <fullName evidence="6">Protein kinase domain-containing protein</fullName>
    </recommendedName>
</protein>
<keyword evidence="5" id="KW-1185">Reference proteome</keyword>
<evidence type="ECO:0000259" key="2">
    <source>
        <dbReference type="Pfam" id="PF07714"/>
    </source>
</evidence>